<feature type="region of interest" description="Disordered" evidence="1">
    <location>
        <begin position="410"/>
        <end position="434"/>
    </location>
</feature>
<feature type="compositionally biased region" description="Polar residues" evidence="1">
    <location>
        <begin position="311"/>
        <end position="322"/>
    </location>
</feature>
<feature type="region of interest" description="Disordered" evidence="1">
    <location>
        <begin position="1"/>
        <end position="259"/>
    </location>
</feature>
<feature type="region of interest" description="Disordered" evidence="1">
    <location>
        <begin position="1405"/>
        <end position="1472"/>
    </location>
</feature>
<feature type="compositionally biased region" description="Acidic residues" evidence="1">
    <location>
        <begin position="1067"/>
        <end position="1078"/>
    </location>
</feature>
<feature type="compositionally biased region" description="Low complexity" evidence="1">
    <location>
        <begin position="341"/>
        <end position="357"/>
    </location>
</feature>
<dbReference type="Gene3D" id="2.30.29.30">
    <property type="entry name" value="Pleckstrin-homology domain (PH domain)/Phosphotyrosine-binding domain (PTB)"/>
    <property type="match status" value="1"/>
</dbReference>
<feature type="compositionally biased region" description="Low complexity" evidence="1">
    <location>
        <begin position="323"/>
        <end position="333"/>
    </location>
</feature>
<feature type="compositionally biased region" description="Basic and acidic residues" evidence="1">
    <location>
        <begin position="244"/>
        <end position="258"/>
    </location>
</feature>
<feature type="compositionally biased region" description="Polar residues" evidence="1">
    <location>
        <begin position="1405"/>
        <end position="1419"/>
    </location>
</feature>
<dbReference type="RefSeq" id="XP_067925138.1">
    <property type="nucleotide sequence ID" value="XM_068062884.1"/>
</dbReference>
<dbReference type="VEuPathDB" id="ToxoDB:CSUI_002685"/>
<feature type="region of interest" description="Disordered" evidence="1">
    <location>
        <begin position="1055"/>
        <end position="1078"/>
    </location>
</feature>
<feature type="compositionally biased region" description="Basic and acidic residues" evidence="1">
    <location>
        <begin position="663"/>
        <end position="673"/>
    </location>
</feature>
<dbReference type="InterPro" id="IPR011993">
    <property type="entry name" value="PH-like_dom_sf"/>
</dbReference>
<dbReference type="Proteomes" id="UP000221165">
    <property type="component" value="Unassembled WGS sequence"/>
</dbReference>
<feature type="compositionally biased region" description="Polar residues" evidence="1">
    <location>
        <begin position="187"/>
        <end position="208"/>
    </location>
</feature>
<feature type="region of interest" description="Disordered" evidence="1">
    <location>
        <begin position="535"/>
        <end position="556"/>
    </location>
</feature>
<evidence type="ECO:0000313" key="3">
    <source>
        <dbReference type="Proteomes" id="UP000221165"/>
    </source>
</evidence>
<evidence type="ECO:0000313" key="2">
    <source>
        <dbReference type="EMBL" id="PHJ23462.1"/>
    </source>
</evidence>
<keyword evidence="3" id="KW-1185">Reference proteome</keyword>
<protein>
    <submittedName>
        <fullName evidence="2">Chromosome condensation regulator related</fullName>
    </submittedName>
</protein>
<feature type="region of interest" description="Disordered" evidence="1">
    <location>
        <begin position="844"/>
        <end position="886"/>
    </location>
</feature>
<feature type="compositionally biased region" description="Basic and acidic residues" evidence="1">
    <location>
        <begin position="1202"/>
        <end position="1211"/>
    </location>
</feature>
<feature type="compositionally biased region" description="Pro residues" evidence="1">
    <location>
        <begin position="1460"/>
        <end position="1472"/>
    </location>
</feature>
<feature type="compositionally biased region" description="Low complexity" evidence="1">
    <location>
        <begin position="1420"/>
        <end position="1431"/>
    </location>
</feature>
<feature type="compositionally biased region" description="Polar residues" evidence="1">
    <location>
        <begin position="649"/>
        <end position="660"/>
    </location>
</feature>
<name>A0A2C6L7X0_9APIC</name>
<dbReference type="SUPFAM" id="SSF50729">
    <property type="entry name" value="PH domain-like"/>
    <property type="match status" value="1"/>
</dbReference>
<feature type="region of interest" description="Disordered" evidence="1">
    <location>
        <begin position="1113"/>
        <end position="1254"/>
    </location>
</feature>
<feature type="compositionally biased region" description="Low complexity" evidence="1">
    <location>
        <begin position="274"/>
        <end position="287"/>
    </location>
</feature>
<dbReference type="GeneID" id="94426095"/>
<accession>A0A2C6L7X0</accession>
<evidence type="ECO:0000256" key="1">
    <source>
        <dbReference type="SAM" id="MobiDB-lite"/>
    </source>
</evidence>
<feature type="region of interest" description="Disordered" evidence="1">
    <location>
        <begin position="1288"/>
        <end position="1324"/>
    </location>
</feature>
<proteinExistence type="predicted"/>
<feature type="compositionally biased region" description="Polar residues" evidence="1">
    <location>
        <begin position="169"/>
        <end position="180"/>
    </location>
</feature>
<feature type="compositionally biased region" description="Polar residues" evidence="1">
    <location>
        <begin position="78"/>
        <end position="125"/>
    </location>
</feature>
<gene>
    <name evidence="2" type="ORF">CSUI_002685</name>
</gene>
<feature type="compositionally biased region" description="Acidic residues" evidence="1">
    <location>
        <begin position="1220"/>
        <end position="1230"/>
    </location>
</feature>
<feature type="region of interest" description="Disordered" evidence="1">
    <location>
        <begin position="274"/>
        <end position="397"/>
    </location>
</feature>
<dbReference type="OrthoDB" id="5981550at2759"/>
<feature type="compositionally biased region" description="Gly residues" evidence="1">
    <location>
        <begin position="291"/>
        <end position="303"/>
    </location>
</feature>
<feature type="compositionally biased region" description="Low complexity" evidence="1">
    <location>
        <begin position="618"/>
        <end position="633"/>
    </location>
</feature>
<feature type="compositionally biased region" description="Low complexity" evidence="1">
    <location>
        <begin position="140"/>
        <end position="159"/>
    </location>
</feature>
<organism evidence="2 3">
    <name type="scientific">Cystoisospora suis</name>
    <dbReference type="NCBI Taxonomy" id="483139"/>
    <lineage>
        <taxon>Eukaryota</taxon>
        <taxon>Sar</taxon>
        <taxon>Alveolata</taxon>
        <taxon>Apicomplexa</taxon>
        <taxon>Conoidasida</taxon>
        <taxon>Coccidia</taxon>
        <taxon>Eucoccidiorida</taxon>
        <taxon>Eimeriorina</taxon>
        <taxon>Sarcocystidae</taxon>
        <taxon>Cystoisospora</taxon>
    </lineage>
</organism>
<reference evidence="2 3" key="1">
    <citation type="journal article" date="2017" name="Int. J. Parasitol.">
        <title>The genome of the protozoan parasite Cystoisospora suis and a reverse vaccinology approach to identify vaccine candidates.</title>
        <authorList>
            <person name="Palmieri N."/>
            <person name="Shrestha A."/>
            <person name="Ruttkowski B."/>
            <person name="Beck T."/>
            <person name="Vogl C."/>
            <person name="Tomley F."/>
            <person name="Blake D.P."/>
            <person name="Joachim A."/>
        </authorList>
    </citation>
    <scope>NUCLEOTIDE SEQUENCE [LARGE SCALE GENOMIC DNA]</scope>
    <source>
        <strain evidence="2 3">Wien I</strain>
    </source>
</reference>
<feature type="compositionally biased region" description="Basic and acidic residues" evidence="1">
    <location>
        <begin position="1"/>
        <end position="11"/>
    </location>
</feature>
<feature type="compositionally biased region" description="Polar residues" evidence="1">
    <location>
        <begin position="223"/>
        <end position="243"/>
    </location>
</feature>
<feature type="region of interest" description="Disordered" evidence="1">
    <location>
        <begin position="602"/>
        <end position="680"/>
    </location>
</feature>
<dbReference type="EMBL" id="MIGC01001109">
    <property type="protein sequence ID" value="PHJ23462.1"/>
    <property type="molecule type" value="Genomic_DNA"/>
</dbReference>
<feature type="compositionally biased region" description="Polar residues" evidence="1">
    <location>
        <begin position="364"/>
        <end position="392"/>
    </location>
</feature>
<comment type="caution">
    <text evidence="2">The sequence shown here is derived from an EMBL/GenBank/DDBJ whole genome shotgun (WGS) entry which is preliminary data.</text>
</comment>
<feature type="compositionally biased region" description="Acidic residues" evidence="1">
    <location>
        <begin position="860"/>
        <end position="886"/>
    </location>
</feature>
<sequence>MASSPKEEERQLPSSCLGPKRAAGGDGRVLEEDMSSSLTSSPIGGGSRLLPLTSDSIASSKAAACKPLPPTPQGTHFVPSSSPAEVTLHQSSVHPPQGQARLSSSLSHQTRLDSSNSPSKPGSRQVSEDPFSDILKRVAPPSLVLSSQHSSSIEIQQPSFSPPADPCQSLPSQDSATSHPHSIDKPGSTTHSPPTVTHLYRQSGSSLKSLPGPRISLTEEEASSYQTACSSPCSPSKFPQTSDTRFHDNKLDEKRELESSPVFFSDADFELLAAPSSSSGSLPSASPQHSIGGGTSTRVGGSGQEHKTSHDPLTSSPSFRSPNNDNTNSTNLLDDLEFFISSVTNASSSSPPTQTTPALHRQHGSSSPALQNTCDHGNKNSPSSNTHGTSTGHPFDVSPLHQALVIQDAQKERREQGRQGGSGGPSSPLGNKERDFLSGAKEEEGTAERKREGAAFDSWDVFDCQLRGWDDVQREAKRETAQVDERQLEDAGKKTIWVVHQGVCTPVSWYEDTSAEDVKTAVLCACDVMLDDDTGEDSAVAGEDPRTSSTHQKRRGGLCTTTTSFALRQIEPLPKTADVDCDSLFLDICILQLRGGPISPPEGLITSRDCLLPPSPPSDASRSPATPSSASSSTVGSQERRGRTEAGDNPSNFTRESQGLESKYPEGNHHRGNGEGGSRLRVMKGRRVRFEEFGQLMDGCTYMLEKYEENEDEDHTMNTSPLRNKIQSLTGDRWRRLVVPVHPLLHIESQKAFQRMMQGTNLLKHTRYGYPHLRQFQLSMDRRRLLWYTSSKSKSSSVVHLPLLQGLLLGQKSQTFQSYRLPALQHLSFSLVFYTSAAAVVPPSPAGGGGGASSSSRPEGDEDEDEEEDEEGREGEGGGEEIIEEDREERRIRKLIELSKPPSHGVRTLDLTCKDEFEYDMWVTGLKAIIAANKGVRISKKLLLSHSRRFRRALIQNNVAIKLTALPEVKEPGQVNLDDCMDLPWHPPDALQEKYQGLQKRIQAAAAEIRQFDLYRQAPEMLDATSPTTPSNFYSMTGSGPAYAGVYETGGGGSSVLRRGVGSNEGGEAEGDNSNDDETMEHKRMLELSHRVFSLLSSARTALSTFKSEVCQQQASGGSEGRENPAGMSDSSHLNSKDKRDNSEGGAPSNSSRSESRGEEQQPQQEEEDEGEEEEAVVVSISSSGEVKKKRSKRRTGGNGDEGERGSRRGDNSAARDGGDENTDGDENLSFEEKYRKYSHRPSATEAVQAVQQQVKGSVMSLLQQAMPLTQEAQKLFEQAVAVATAAVAGSDDEDDPTTAASTTSASSSGKHSNKKPNQDQWTPEEIERLKQINQLLWKAEVDLENVEDMLARRQQGHLELARGLVASVSDLNQKLSDEVCRWGSQLSSFMSGFVTRLNTLPSTLSADDQQPQSFFNRASSSSSLSVSSSSHNNATNEAAQQGEGGQSKNISTNRKPKLRPSPPPLPSPPLF</sequence>
<feature type="compositionally biased region" description="Low complexity" evidence="1">
    <location>
        <begin position="1298"/>
        <end position="1309"/>
    </location>
</feature>
<feature type="compositionally biased region" description="Acidic residues" evidence="1">
    <location>
        <begin position="1165"/>
        <end position="1176"/>
    </location>
</feature>